<proteinExistence type="inferred from homology"/>
<organism evidence="3 4">
    <name type="scientific">Bordetella genomosp. 9</name>
    <dbReference type="NCBI Taxonomy" id="1416803"/>
    <lineage>
        <taxon>Bacteria</taxon>
        <taxon>Pseudomonadati</taxon>
        <taxon>Pseudomonadota</taxon>
        <taxon>Betaproteobacteria</taxon>
        <taxon>Burkholderiales</taxon>
        <taxon>Alcaligenaceae</taxon>
        <taxon>Bordetella</taxon>
    </lineage>
</organism>
<accession>A0A1W6YX46</accession>
<name>A0A1W6YX46_9BORD</name>
<evidence type="ECO:0000256" key="1">
    <source>
        <dbReference type="ARBA" id="ARBA00010244"/>
    </source>
</evidence>
<dbReference type="Gene3D" id="1.25.40.10">
    <property type="entry name" value="Tetratricopeptide repeat domain"/>
    <property type="match status" value="1"/>
</dbReference>
<gene>
    <name evidence="3" type="ORF">CAL13_05075</name>
</gene>
<dbReference type="RefSeq" id="WP_086071712.1">
    <property type="nucleotide sequence ID" value="NZ_CP021109.1"/>
</dbReference>
<evidence type="ECO:0000313" key="3">
    <source>
        <dbReference type="EMBL" id="ARP85650.1"/>
    </source>
</evidence>
<dbReference type="InterPro" id="IPR005415">
    <property type="entry name" value="T3SS_Ca_resp_chp_LcrH/SycD"/>
</dbReference>
<dbReference type="InterPro" id="IPR011990">
    <property type="entry name" value="TPR-like_helical_dom_sf"/>
</dbReference>
<feature type="region of interest" description="Disordered" evidence="2">
    <location>
        <begin position="156"/>
        <end position="180"/>
    </location>
</feature>
<dbReference type="PRINTS" id="PR01595">
    <property type="entry name" value="SYCDCHAPRONE"/>
</dbReference>
<keyword evidence="4" id="KW-1185">Reference proteome</keyword>
<reference evidence="3 4" key="1">
    <citation type="submission" date="2017-05" db="EMBL/GenBank/DDBJ databases">
        <title>Complete and WGS of Bordetella genogroups.</title>
        <authorList>
            <person name="Spilker T."/>
            <person name="LiPuma J."/>
        </authorList>
    </citation>
    <scope>NUCLEOTIDE SEQUENCE [LARGE SCALE GENOMIC DNA]</scope>
    <source>
        <strain evidence="3 4">AU17164</strain>
    </source>
</reference>
<evidence type="ECO:0000313" key="4">
    <source>
        <dbReference type="Proteomes" id="UP000194139"/>
    </source>
</evidence>
<dbReference type="AlphaFoldDB" id="A0A1W6YX46"/>
<dbReference type="Pfam" id="PF07720">
    <property type="entry name" value="TPR_3"/>
    <property type="match status" value="2"/>
</dbReference>
<sequence>MGRKGGGSGADDYKRLLYRLSALVREGGSIRKMAGVAQASTEGLYAVAYETFQKRQYEKARVLFSQLVVYDHMDSRFIMGLAATLHKLERFEEALRMYAIVAMMKIDDPVPFMMSGDAQLALGRAEDAMESYALAMSACLGTAHETVRERCMRRMEQAKKNASKEAGPAEGPAFSQPCAR</sequence>
<dbReference type="EMBL" id="CP021109">
    <property type="protein sequence ID" value="ARP85650.1"/>
    <property type="molecule type" value="Genomic_DNA"/>
</dbReference>
<evidence type="ECO:0000256" key="2">
    <source>
        <dbReference type="SAM" id="MobiDB-lite"/>
    </source>
</evidence>
<dbReference type="SUPFAM" id="SSF48452">
    <property type="entry name" value="TPR-like"/>
    <property type="match status" value="1"/>
</dbReference>
<comment type="similarity">
    <text evidence="1">Belongs to the LcrH/SycD chaperone family.</text>
</comment>
<protein>
    <submittedName>
        <fullName evidence="3">Uncharacterized protein</fullName>
    </submittedName>
</protein>
<dbReference type="InterPro" id="IPR011716">
    <property type="entry name" value="TPR-3"/>
</dbReference>
<dbReference type="Proteomes" id="UP000194139">
    <property type="component" value="Chromosome"/>
</dbReference>